<dbReference type="RefSeq" id="WP_090489385.1">
    <property type="nucleotide sequence ID" value="NZ_PDYF01000008.1"/>
</dbReference>
<dbReference type="Pfam" id="PF02311">
    <property type="entry name" value="AraC_binding"/>
    <property type="match status" value="1"/>
</dbReference>
<dbReference type="GO" id="GO:0043565">
    <property type="term" value="F:sequence-specific DNA binding"/>
    <property type="evidence" value="ECO:0007669"/>
    <property type="project" value="InterPro"/>
</dbReference>
<dbReference type="InterPro" id="IPR009057">
    <property type="entry name" value="Homeodomain-like_sf"/>
</dbReference>
<dbReference type="PROSITE" id="PS01124">
    <property type="entry name" value="HTH_ARAC_FAMILY_2"/>
    <property type="match status" value="1"/>
</dbReference>
<gene>
    <name evidence="5" type="ORF">CSX01_03995</name>
</gene>
<accession>A0A2G3DXK2</accession>
<dbReference type="SMART" id="SM00342">
    <property type="entry name" value="HTH_ARAC"/>
    <property type="match status" value="1"/>
</dbReference>
<feature type="domain" description="HTH araC/xylS-type" evidence="4">
    <location>
        <begin position="176"/>
        <end position="274"/>
    </location>
</feature>
<dbReference type="InterPro" id="IPR018060">
    <property type="entry name" value="HTH_AraC"/>
</dbReference>
<dbReference type="InterPro" id="IPR020449">
    <property type="entry name" value="Tscrpt_reg_AraC-type_HTH"/>
</dbReference>
<evidence type="ECO:0000256" key="2">
    <source>
        <dbReference type="ARBA" id="ARBA00023125"/>
    </source>
</evidence>
<dbReference type="Proteomes" id="UP000225889">
    <property type="component" value="Unassembled WGS sequence"/>
</dbReference>
<evidence type="ECO:0000313" key="6">
    <source>
        <dbReference type="Proteomes" id="UP000225889"/>
    </source>
</evidence>
<dbReference type="PANTHER" id="PTHR43280:SF2">
    <property type="entry name" value="HTH-TYPE TRANSCRIPTIONAL REGULATOR EXSA"/>
    <property type="match status" value="1"/>
</dbReference>
<keyword evidence="1" id="KW-0805">Transcription regulation</keyword>
<keyword evidence="2" id="KW-0238">DNA-binding</keyword>
<dbReference type="SUPFAM" id="SSF46689">
    <property type="entry name" value="Homeodomain-like"/>
    <property type="match status" value="2"/>
</dbReference>
<evidence type="ECO:0000259" key="4">
    <source>
        <dbReference type="PROSITE" id="PS01124"/>
    </source>
</evidence>
<organism evidence="5 6">
    <name type="scientific">Pseudobutyrivibrio ruminis</name>
    <dbReference type="NCBI Taxonomy" id="46206"/>
    <lineage>
        <taxon>Bacteria</taxon>
        <taxon>Bacillati</taxon>
        <taxon>Bacillota</taxon>
        <taxon>Clostridia</taxon>
        <taxon>Lachnospirales</taxon>
        <taxon>Lachnospiraceae</taxon>
        <taxon>Pseudobutyrivibrio</taxon>
    </lineage>
</organism>
<evidence type="ECO:0000256" key="1">
    <source>
        <dbReference type="ARBA" id="ARBA00023015"/>
    </source>
</evidence>
<dbReference type="Gene3D" id="1.10.10.60">
    <property type="entry name" value="Homeodomain-like"/>
    <property type="match status" value="2"/>
</dbReference>
<name>A0A2G3DXK2_9FIRM</name>
<dbReference type="InterPro" id="IPR003313">
    <property type="entry name" value="AraC-bd"/>
</dbReference>
<keyword evidence="3" id="KW-0804">Transcription</keyword>
<comment type="caution">
    <text evidence="5">The sequence shown here is derived from an EMBL/GenBank/DDBJ whole genome shotgun (WGS) entry which is preliminary data.</text>
</comment>
<sequence length="286" mass="33293">MGLKANGCDFRKFVNYEDSDDLYLYEVGRNKCTPLYSYEHLVKNRIIIHIIKKGKGILRINNKQYDIHKDQIFLIPENYRCFYQADKDDPWEYIWFIIGGPKIPLMLKEAGLTPEHPVYTPVSDSRVITELALDTLKNYKRQYYCIGNLYRICDYMIENSSRKEEITVSNSLRYVKNAISYIQLKYSEPVKIEQVASALGLNRSYLTRLFKDATGYSLQEYLLTYRMKMAVKLLSDKSLSVAEIAKNVGYNDTFTFSKAFKRHYGKAPSDYRSVEIKVSTGTITNV</sequence>
<reference evidence="5 6" key="1">
    <citation type="submission" date="2017-10" db="EMBL/GenBank/DDBJ databases">
        <title>Resolving the taxonomy of Roseburia spp., Eubacterium rectale and Agathobacter spp. through phylogenomic analysis.</title>
        <authorList>
            <person name="Sheridan P.O."/>
            <person name="Walker A.W."/>
            <person name="Duncan S.H."/>
            <person name="Scott K.P."/>
            <person name="Toole P.W.O."/>
            <person name="Luis P."/>
            <person name="Flint H.J."/>
        </authorList>
    </citation>
    <scope>NUCLEOTIDE SEQUENCE [LARGE SCALE GENOMIC DNA]</scope>
    <source>
        <strain evidence="5 6">JK626</strain>
    </source>
</reference>
<reference evidence="5 6" key="2">
    <citation type="submission" date="2017-10" db="EMBL/GenBank/DDBJ databases">
        <authorList>
            <person name="Banno H."/>
            <person name="Chua N.-H."/>
        </authorList>
    </citation>
    <scope>NUCLEOTIDE SEQUENCE [LARGE SCALE GENOMIC DNA]</scope>
    <source>
        <strain evidence="5 6">JK626</strain>
    </source>
</reference>
<protein>
    <submittedName>
        <fullName evidence="5">AraC family transcriptional regulator</fullName>
    </submittedName>
</protein>
<dbReference type="PRINTS" id="PR00032">
    <property type="entry name" value="HTHARAC"/>
</dbReference>
<dbReference type="EMBL" id="PDYF01000008">
    <property type="protein sequence ID" value="PHU35777.1"/>
    <property type="molecule type" value="Genomic_DNA"/>
</dbReference>
<dbReference type="InterPro" id="IPR014710">
    <property type="entry name" value="RmlC-like_jellyroll"/>
</dbReference>
<dbReference type="Pfam" id="PF12833">
    <property type="entry name" value="HTH_18"/>
    <property type="match status" value="1"/>
</dbReference>
<dbReference type="CDD" id="cd06986">
    <property type="entry name" value="cupin_MmsR-like_N"/>
    <property type="match status" value="1"/>
</dbReference>
<dbReference type="Gene3D" id="2.60.120.10">
    <property type="entry name" value="Jelly Rolls"/>
    <property type="match status" value="1"/>
</dbReference>
<dbReference type="AlphaFoldDB" id="A0A2G3DXK2"/>
<dbReference type="PANTHER" id="PTHR43280">
    <property type="entry name" value="ARAC-FAMILY TRANSCRIPTIONAL REGULATOR"/>
    <property type="match status" value="1"/>
</dbReference>
<proteinExistence type="predicted"/>
<dbReference type="InterPro" id="IPR037923">
    <property type="entry name" value="HTH-like"/>
</dbReference>
<dbReference type="GO" id="GO:0003700">
    <property type="term" value="F:DNA-binding transcription factor activity"/>
    <property type="evidence" value="ECO:0007669"/>
    <property type="project" value="InterPro"/>
</dbReference>
<evidence type="ECO:0000313" key="5">
    <source>
        <dbReference type="EMBL" id="PHU35777.1"/>
    </source>
</evidence>
<evidence type="ECO:0000256" key="3">
    <source>
        <dbReference type="ARBA" id="ARBA00023163"/>
    </source>
</evidence>
<dbReference type="SUPFAM" id="SSF51215">
    <property type="entry name" value="Regulatory protein AraC"/>
    <property type="match status" value="1"/>
</dbReference>